<protein>
    <submittedName>
        <fullName evidence="10">Outer membrane protein TolC</fullName>
    </submittedName>
</protein>
<gene>
    <name evidence="10" type="ORF">SAMN04487906_2858</name>
</gene>
<organism evidence="10 11">
    <name type="scientific">Zhouia amylolytica</name>
    <dbReference type="NCBI Taxonomy" id="376730"/>
    <lineage>
        <taxon>Bacteria</taxon>
        <taxon>Pseudomonadati</taxon>
        <taxon>Bacteroidota</taxon>
        <taxon>Flavobacteriia</taxon>
        <taxon>Flavobacteriales</taxon>
        <taxon>Flavobacteriaceae</taxon>
        <taxon>Zhouia</taxon>
    </lineage>
</organism>
<keyword evidence="8" id="KW-0175">Coiled coil</keyword>
<dbReference type="InterPro" id="IPR051906">
    <property type="entry name" value="TolC-like"/>
</dbReference>
<dbReference type="SUPFAM" id="SSF56954">
    <property type="entry name" value="Outer membrane efflux proteins (OEP)"/>
    <property type="match status" value="1"/>
</dbReference>
<evidence type="ECO:0000256" key="2">
    <source>
        <dbReference type="ARBA" id="ARBA00007613"/>
    </source>
</evidence>
<comment type="subcellular location">
    <subcellularLocation>
        <location evidence="1">Cell outer membrane</location>
    </subcellularLocation>
</comment>
<feature type="signal peptide" evidence="9">
    <location>
        <begin position="1"/>
        <end position="20"/>
    </location>
</feature>
<dbReference type="GO" id="GO:0015562">
    <property type="term" value="F:efflux transmembrane transporter activity"/>
    <property type="evidence" value="ECO:0007669"/>
    <property type="project" value="InterPro"/>
</dbReference>
<reference evidence="10 11" key="1">
    <citation type="submission" date="2016-10" db="EMBL/GenBank/DDBJ databases">
        <authorList>
            <person name="de Groot N.N."/>
        </authorList>
    </citation>
    <scope>NUCLEOTIDE SEQUENCE [LARGE SCALE GENOMIC DNA]</scope>
    <source>
        <strain evidence="10 11">CGMCC 1.6114</strain>
    </source>
</reference>
<evidence type="ECO:0000256" key="6">
    <source>
        <dbReference type="ARBA" id="ARBA00023136"/>
    </source>
</evidence>
<evidence type="ECO:0000256" key="3">
    <source>
        <dbReference type="ARBA" id="ARBA00022448"/>
    </source>
</evidence>
<evidence type="ECO:0000256" key="1">
    <source>
        <dbReference type="ARBA" id="ARBA00004442"/>
    </source>
</evidence>
<name>A0A1I6V4F5_9FLAO</name>
<keyword evidence="3" id="KW-0813">Transport</keyword>
<sequence length="469" mass="54023">MKKLLLIISVLCFFPWPVMAQTKDTLYLGFEEYLQLVKAYHPIVKQAKLIDETAKAKLRKARGSFDPKIEGSLAKKQYKDQKYYELLNTSFKIPTWFGVELKASYDKNSGAYLNPQNTLPDDGMITAGIAIPIGQDLLINERTTTLKQAKLYQEQAKFDQDIAINEILFNAAITYFNWLQTYTEVKIFKSFTKNAEVRLKGVVQSYNAGDKPAIDTVEAGISHQKRLLELEQANLNLKKASLKLSGFLWAEENTPIELKENIYPTKVSHDQLEEVLETNQVLQSENIENHPKIKSLGLKIESLEYERRLKLNKLLPDIDLQYNFLNGSNQWDYFINDNYKIGVQVSVPLFLRKERGELELAKLKKANAKFDLINTEIILENKIKSILIEINTLKKQIEQMQLLVKSHQTMVNAENRKFELGGSSLFLINTRENNLIEANMKQIQLNNKLLKLQAELFRVWAIIPQFTEG</sequence>
<keyword evidence="4" id="KW-1134">Transmembrane beta strand</keyword>
<keyword evidence="9" id="KW-0732">Signal</keyword>
<dbReference type="Proteomes" id="UP000183209">
    <property type="component" value="Unassembled WGS sequence"/>
</dbReference>
<evidence type="ECO:0000256" key="7">
    <source>
        <dbReference type="ARBA" id="ARBA00023237"/>
    </source>
</evidence>
<dbReference type="Gene3D" id="1.20.1600.10">
    <property type="entry name" value="Outer membrane efflux proteins (OEP)"/>
    <property type="match status" value="1"/>
</dbReference>
<dbReference type="EMBL" id="FPAG01000008">
    <property type="protein sequence ID" value="SFT08598.1"/>
    <property type="molecule type" value="Genomic_DNA"/>
</dbReference>
<dbReference type="GO" id="GO:1990281">
    <property type="term" value="C:efflux pump complex"/>
    <property type="evidence" value="ECO:0007669"/>
    <property type="project" value="TreeGrafter"/>
</dbReference>
<keyword evidence="7" id="KW-0998">Cell outer membrane</keyword>
<dbReference type="AlphaFoldDB" id="A0A1I6V4F5"/>
<accession>A0A1I6V4F5</accession>
<dbReference type="GO" id="GO:0015288">
    <property type="term" value="F:porin activity"/>
    <property type="evidence" value="ECO:0007669"/>
    <property type="project" value="TreeGrafter"/>
</dbReference>
<dbReference type="GO" id="GO:0009279">
    <property type="term" value="C:cell outer membrane"/>
    <property type="evidence" value="ECO:0007669"/>
    <property type="project" value="UniProtKB-SubCell"/>
</dbReference>
<dbReference type="InterPro" id="IPR003423">
    <property type="entry name" value="OMP_efflux"/>
</dbReference>
<comment type="similarity">
    <text evidence="2">Belongs to the outer membrane factor (OMF) (TC 1.B.17) family.</text>
</comment>
<dbReference type="PANTHER" id="PTHR30026">
    <property type="entry name" value="OUTER MEMBRANE PROTEIN TOLC"/>
    <property type="match status" value="1"/>
</dbReference>
<dbReference type="PANTHER" id="PTHR30026:SF20">
    <property type="entry name" value="OUTER MEMBRANE PROTEIN TOLC"/>
    <property type="match status" value="1"/>
</dbReference>
<feature type="chain" id="PRO_5010322374" evidence="9">
    <location>
        <begin position="21"/>
        <end position="469"/>
    </location>
</feature>
<dbReference type="Pfam" id="PF02321">
    <property type="entry name" value="OEP"/>
    <property type="match status" value="1"/>
</dbReference>
<evidence type="ECO:0000313" key="10">
    <source>
        <dbReference type="EMBL" id="SFT08598.1"/>
    </source>
</evidence>
<dbReference type="RefSeq" id="WP_074979707.1">
    <property type="nucleotide sequence ID" value="NZ_FPAG01000008.1"/>
</dbReference>
<keyword evidence="5" id="KW-0812">Transmembrane</keyword>
<evidence type="ECO:0000256" key="4">
    <source>
        <dbReference type="ARBA" id="ARBA00022452"/>
    </source>
</evidence>
<evidence type="ECO:0000313" key="11">
    <source>
        <dbReference type="Proteomes" id="UP000183209"/>
    </source>
</evidence>
<evidence type="ECO:0000256" key="5">
    <source>
        <dbReference type="ARBA" id="ARBA00022692"/>
    </source>
</evidence>
<evidence type="ECO:0000256" key="8">
    <source>
        <dbReference type="SAM" id="Coils"/>
    </source>
</evidence>
<keyword evidence="6" id="KW-0472">Membrane</keyword>
<feature type="coiled-coil region" evidence="8">
    <location>
        <begin position="383"/>
        <end position="410"/>
    </location>
</feature>
<proteinExistence type="inferred from homology"/>
<evidence type="ECO:0000256" key="9">
    <source>
        <dbReference type="SAM" id="SignalP"/>
    </source>
</evidence>
<dbReference type="OrthoDB" id="581172at2"/>